<dbReference type="GO" id="GO:0005085">
    <property type="term" value="F:guanyl-nucleotide exchange factor activity"/>
    <property type="evidence" value="ECO:0007669"/>
    <property type="project" value="UniProtKB-KW"/>
</dbReference>
<dbReference type="SMART" id="SM00593">
    <property type="entry name" value="RUN"/>
    <property type="match status" value="2"/>
</dbReference>
<feature type="compositionally biased region" description="Polar residues" evidence="8">
    <location>
        <begin position="712"/>
        <end position="726"/>
    </location>
</feature>
<name>A0A9D4BAM5_9SAUR</name>
<keyword evidence="6" id="KW-0472">Membrane</keyword>
<gene>
    <name evidence="12" type="ORF">KIL84_018823</name>
</gene>
<feature type="domain" description="RUN" evidence="11">
    <location>
        <begin position="855"/>
        <end position="1015"/>
    </location>
</feature>
<evidence type="ECO:0000256" key="3">
    <source>
        <dbReference type="ARBA" id="ARBA00022553"/>
    </source>
</evidence>
<comment type="caution">
    <text evidence="7">Lacks conserved residue(s) required for the propagation of feature annotation.</text>
</comment>
<comment type="caution">
    <text evidence="12">The sequence shown here is derived from an EMBL/GenBank/DDBJ whole genome shotgun (WGS) entry which is preliminary data.</text>
</comment>
<proteinExistence type="inferred from homology"/>
<dbReference type="SUPFAM" id="SSF140741">
    <property type="entry name" value="RUN domain-like"/>
    <property type="match status" value="2"/>
</dbReference>
<dbReference type="Pfam" id="PF02759">
    <property type="entry name" value="RUN"/>
    <property type="match status" value="2"/>
</dbReference>
<dbReference type="InterPro" id="IPR005112">
    <property type="entry name" value="dDENN_dom"/>
</dbReference>
<dbReference type="Pfam" id="PF03455">
    <property type="entry name" value="dDENN"/>
    <property type="match status" value="1"/>
</dbReference>
<dbReference type="PROSITE" id="PS50211">
    <property type="entry name" value="DENN"/>
    <property type="match status" value="1"/>
</dbReference>
<keyword evidence="4" id="KW-0344">Guanine-nucleotide releasing factor</keyword>
<dbReference type="InterPro" id="IPR047293">
    <property type="entry name" value="RUN1_DENND5B"/>
</dbReference>
<dbReference type="CDD" id="cd01757">
    <property type="entry name" value="PLAT_RAB6IP1"/>
    <property type="match status" value="1"/>
</dbReference>
<dbReference type="Pfam" id="PF02141">
    <property type="entry name" value="DENN"/>
    <property type="match status" value="1"/>
</dbReference>
<dbReference type="InterPro" id="IPR036392">
    <property type="entry name" value="PLAT/LH2_dom_sf"/>
</dbReference>
<dbReference type="InterPro" id="IPR047278">
    <property type="entry name" value="DEN5A/B"/>
</dbReference>
<dbReference type="Proteomes" id="UP000827986">
    <property type="component" value="Unassembled WGS sequence"/>
</dbReference>
<dbReference type="GO" id="GO:0031267">
    <property type="term" value="F:small GTPase binding"/>
    <property type="evidence" value="ECO:0007669"/>
    <property type="project" value="InterPro"/>
</dbReference>
<dbReference type="Pfam" id="PF01477">
    <property type="entry name" value="PLAT"/>
    <property type="match status" value="1"/>
</dbReference>
<dbReference type="GO" id="GO:0016020">
    <property type="term" value="C:membrane"/>
    <property type="evidence" value="ECO:0007669"/>
    <property type="project" value="UniProtKB-SubCell"/>
</dbReference>
<evidence type="ECO:0000313" key="12">
    <source>
        <dbReference type="EMBL" id="KAH1186074.1"/>
    </source>
</evidence>
<evidence type="ECO:0000256" key="8">
    <source>
        <dbReference type="SAM" id="MobiDB-lite"/>
    </source>
</evidence>
<dbReference type="InterPro" id="IPR001194">
    <property type="entry name" value="cDENN_dom"/>
</dbReference>
<evidence type="ECO:0000259" key="10">
    <source>
        <dbReference type="PROSITE" id="PS50211"/>
    </source>
</evidence>
<evidence type="ECO:0000256" key="2">
    <source>
        <dbReference type="ARBA" id="ARBA00006664"/>
    </source>
</evidence>
<evidence type="ECO:0000313" key="13">
    <source>
        <dbReference type="Proteomes" id="UP000827986"/>
    </source>
</evidence>
<evidence type="ECO:0000256" key="1">
    <source>
        <dbReference type="ARBA" id="ARBA00004370"/>
    </source>
</evidence>
<evidence type="ECO:0000256" key="7">
    <source>
        <dbReference type="PROSITE-ProRule" id="PRU00152"/>
    </source>
</evidence>
<reference evidence="12" key="1">
    <citation type="submission" date="2021-09" db="EMBL/GenBank/DDBJ databases">
        <title>The genome of Mauremys mutica provides insights into the evolution of semi-aquatic lifestyle.</title>
        <authorList>
            <person name="Gong S."/>
            <person name="Gao Y."/>
        </authorList>
    </citation>
    <scope>NUCLEOTIDE SEQUENCE</scope>
    <source>
        <strain evidence="12">MM-2020</strain>
        <tissue evidence="12">Muscle</tissue>
    </source>
</reference>
<evidence type="ECO:0000259" key="11">
    <source>
        <dbReference type="PROSITE" id="PS50826"/>
    </source>
</evidence>
<feature type="region of interest" description="Disordered" evidence="8">
    <location>
        <begin position="712"/>
        <end position="733"/>
    </location>
</feature>
<dbReference type="SMART" id="SM00800">
    <property type="entry name" value="uDENN"/>
    <property type="match status" value="1"/>
</dbReference>
<dbReference type="Gene3D" id="2.60.60.20">
    <property type="entry name" value="PLAT/LH2 domain"/>
    <property type="match status" value="1"/>
</dbReference>
<dbReference type="PANTHER" id="PTHR46070:SF3">
    <property type="entry name" value="DENN DOMAIN-CONTAINING PROTEIN 5B"/>
    <property type="match status" value="1"/>
</dbReference>
<evidence type="ECO:0000256" key="4">
    <source>
        <dbReference type="ARBA" id="ARBA00022658"/>
    </source>
</evidence>
<dbReference type="InterPro" id="IPR001024">
    <property type="entry name" value="PLAT/LH2_dom"/>
</dbReference>
<dbReference type="InterPro" id="IPR047292">
    <property type="entry name" value="RUN2_DENND5B"/>
</dbReference>
<dbReference type="Gene3D" id="3.40.50.11500">
    <property type="match status" value="1"/>
</dbReference>
<dbReference type="SMART" id="SM00801">
    <property type="entry name" value="dDENN"/>
    <property type="match status" value="1"/>
</dbReference>
<dbReference type="InterPro" id="IPR037516">
    <property type="entry name" value="Tripartite_DENN"/>
</dbReference>
<feature type="domain" description="UDENN" evidence="10">
    <location>
        <begin position="56"/>
        <end position="598"/>
    </location>
</feature>
<dbReference type="PROSITE" id="PS50826">
    <property type="entry name" value="RUN"/>
    <property type="match status" value="2"/>
</dbReference>
<keyword evidence="13" id="KW-1185">Reference proteome</keyword>
<dbReference type="FunFam" id="1.20.58.900:FF:000008">
    <property type="entry name" value="DENN domain containing 5B"/>
    <property type="match status" value="1"/>
</dbReference>
<dbReference type="InterPro" id="IPR047277">
    <property type="entry name" value="PLAT_RAB6IP1"/>
</dbReference>
<dbReference type="Pfam" id="PF03456">
    <property type="entry name" value="uDENN"/>
    <property type="match status" value="1"/>
</dbReference>
<evidence type="ECO:0008006" key="14">
    <source>
        <dbReference type="Google" id="ProtNLM"/>
    </source>
</evidence>
<dbReference type="Gene3D" id="1.20.58.900">
    <property type="match status" value="3"/>
</dbReference>
<dbReference type="InterPro" id="IPR037213">
    <property type="entry name" value="Run_dom_sf"/>
</dbReference>
<evidence type="ECO:0000256" key="5">
    <source>
        <dbReference type="ARBA" id="ARBA00022737"/>
    </source>
</evidence>
<accession>A0A9D4BAM5</accession>
<dbReference type="FunFam" id="2.60.60.20:FF:000001">
    <property type="entry name" value="DENN domain containing 5B"/>
    <property type="match status" value="1"/>
</dbReference>
<dbReference type="Gene3D" id="3.30.450.200">
    <property type="match status" value="1"/>
</dbReference>
<dbReference type="EMBL" id="JAHDVG010000463">
    <property type="protein sequence ID" value="KAH1186074.1"/>
    <property type="molecule type" value="Genomic_DNA"/>
</dbReference>
<dbReference type="InterPro" id="IPR043153">
    <property type="entry name" value="DENN_C"/>
</dbReference>
<evidence type="ECO:0000259" key="9">
    <source>
        <dbReference type="PROSITE" id="PS50095"/>
    </source>
</evidence>
<dbReference type="PANTHER" id="PTHR46070">
    <property type="entry name" value="PINSTRIPE, ISOFORM A"/>
    <property type="match status" value="1"/>
</dbReference>
<comment type="similarity">
    <text evidence="2">Belongs to the RAB6IP1 family.</text>
</comment>
<dbReference type="FunFam" id="1.20.58.900:FF:000007">
    <property type="entry name" value="DENN domain-containing protein 5B"/>
    <property type="match status" value="1"/>
</dbReference>
<dbReference type="PROSITE" id="PS50095">
    <property type="entry name" value="PLAT"/>
    <property type="match status" value="1"/>
</dbReference>
<comment type="subcellular location">
    <subcellularLocation>
        <location evidence="1">Membrane</location>
    </subcellularLocation>
</comment>
<dbReference type="InterPro" id="IPR004012">
    <property type="entry name" value="Run_dom"/>
</dbReference>
<keyword evidence="3" id="KW-0597">Phosphoprotein</keyword>
<dbReference type="SUPFAM" id="SSF49723">
    <property type="entry name" value="Lipase/lipooxygenase domain (PLAT/LH2 domain)"/>
    <property type="match status" value="1"/>
</dbReference>
<protein>
    <recommendedName>
        <fullName evidence="14">DENN domain-containing protein 5B</fullName>
    </recommendedName>
</protein>
<dbReference type="CDD" id="cd17693">
    <property type="entry name" value="RUN2_DENND5B"/>
    <property type="match status" value="1"/>
</dbReference>
<feature type="domain" description="RUN" evidence="11">
    <location>
        <begin position="1201"/>
        <end position="1350"/>
    </location>
</feature>
<dbReference type="InterPro" id="IPR005113">
    <property type="entry name" value="uDENN_dom"/>
</dbReference>
<keyword evidence="5" id="KW-0677">Repeat</keyword>
<dbReference type="FunFam" id="1.20.58.900:FF:000003">
    <property type="entry name" value="DENN domain containing 5A"/>
    <property type="match status" value="1"/>
</dbReference>
<dbReference type="SMART" id="SM00799">
    <property type="entry name" value="DENN"/>
    <property type="match status" value="1"/>
</dbReference>
<evidence type="ECO:0000256" key="6">
    <source>
        <dbReference type="ARBA" id="ARBA00023136"/>
    </source>
</evidence>
<feature type="domain" description="PLAT" evidence="9">
    <location>
        <begin position="1019"/>
        <end position="1127"/>
    </location>
</feature>
<dbReference type="CDD" id="cd17691">
    <property type="entry name" value="RUN1_DENND5B"/>
    <property type="match status" value="1"/>
</dbReference>
<sequence>MSGSAAPGPGSAPCRFAHYFVVCGTDADSGLEPDELAVLYQWLEADRHGKSSDTANRTSGENFDQSPLRRTFKSKVLAHYPQNIEWNPFDQDAVNMLCMPKGLSFRTQMDNRDPQFHSFIITREDGSRTYGFVLTFYEEVTSKQICTAMQTLYQMHNAEQYSSVYASSSCSMDSLASSIDEGDATSLAKLQQYNSYDISRDTLYVSKCICLITPLPFMKACKKFLIQLYKAVTSQQPPPLPLESYIHNILYEVPLPPPGRSLKFYGVYEPIVCQRPGPSELPLSDYPLREAFELLGLENLVQVFTCVLLEMQILLYSQDYQRLMTVAEGITTLLFPFQWQHVYVPILPASLLHFLDAPVPYLMGLQSKEGTDRSKLELPQEANLCFVDIDNHFIELPEEFPQFPNKLEFIQEISEVLLQFGIPPEGNLHCSESATKLKNLVLNDLVNDKKNGNIPSNTINMYELLKGNETIARLQALAKRTGVTVEKMTITAPMAEKERDVKLQCEEEELRDYKLNVQLREVFANRFTQMFADYESFVIQAAQDMESWLTNREQMQNFDKASFLSDQPEPYLPFLSHFIETQMFATFIDNKIMSQWEEKDAFLRVFDSRIEKIRLYNVRAPALRTSIYQKCSTLKEAGRLSIQRLISVDIVAPEPHVLYRERQQDDTQSIEQRLMKIDHTAIHPHLLDMKIGQGKYEQGFFPKLQSDVLATGPTNNNRWASRSATTQRRKDRLRQHSEHIGLDNDLREPSEELLIRQNSMAFWEWDQGPPPPARPPKKSFSECCLKYMQEARSLGKNLRQPKLSDLSPAVIAQTNWKFVEGLLKECRMKTKRMLVEKMGREAVELGHGEANITGLEENTLIASLCDLLERIWSHGLQVKQGKSALWSHLLQYQEREEKQEHMAESPVALGLERRKSDTGITLPTLRVSLIHDMRHIQNMSEIKTDVGRARAWIRLSLEKKLLSQHLKQLLSNQALAKKLYKRYAFLRCEEEREQFLYHLLSLNAVDYFCFTSVFTTIMIPYRTVIIPIKKLSNAITTSNPWICVSGELGDTGVMQIPKNLLEMTFECQNLGKLTTVQIGHDNSGLLAKWLVDCVMVRSEITGHTYKFPCGRWLGKGVDDGSLERILIGELITSTSDEDLGKQCRTPPQQKSPTTARRLSITSLTGKNTKPNAGQIQEGIGEAVNNIVKHFHKPEKERGSLTILLCGENGLVAALEQVFHHGFKSARIFHKNVFIWDFIEKAVAYFETTDQFGDNEEDVLLQRSSCKTFCHYVNAISTAPRNIGKDGKFQILVCLGTRDHFLPQWIPLLAECPAITRMYEENALLRDRMTVNSLLRVLQTLQDFNIILEGSLIKGVDV</sequence>
<organism evidence="12 13">
    <name type="scientific">Mauremys mutica</name>
    <name type="common">yellowpond turtle</name>
    <dbReference type="NCBI Taxonomy" id="74926"/>
    <lineage>
        <taxon>Eukaryota</taxon>
        <taxon>Metazoa</taxon>
        <taxon>Chordata</taxon>
        <taxon>Craniata</taxon>
        <taxon>Vertebrata</taxon>
        <taxon>Euteleostomi</taxon>
        <taxon>Archelosauria</taxon>
        <taxon>Testudinata</taxon>
        <taxon>Testudines</taxon>
        <taxon>Cryptodira</taxon>
        <taxon>Durocryptodira</taxon>
        <taxon>Testudinoidea</taxon>
        <taxon>Geoemydidae</taxon>
        <taxon>Geoemydinae</taxon>
        <taxon>Mauremys</taxon>
    </lineage>
</organism>